<dbReference type="PANTHER" id="PTHR11802:SF3">
    <property type="entry name" value="RETINOID-INDUCIBLE SERINE CARBOXYPEPTIDASE"/>
    <property type="match status" value="1"/>
</dbReference>
<dbReference type="GO" id="GO:0004185">
    <property type="term" value="F:serine-type carboxypeptidase activity"/>
    <property type="evidence" value="ECO:0007669"/>
    <property type="project" value="InterPro"/>
</dbReference>
<dbReference type="PANTHER" id="PTHR11802">
    <property type="entry name" value="SERINE PROTEASE FAMILY S10 SERINE CARBOXYPEPTIDASE"/>
    <property type="match status" value="1"/>
</dbReference>
<gene>
    <name evidence="7" type="ORF">DRW07_11580</name>
</gene>
<dbReference type="AlphaFoldDB" id="A0A3N5YC78"/>
<sequence>MATPFTMANDSVEADAPSTETTEHKARIQGKNIRYQVAAGDTQLKDEEGNPSANIFSFYYQRTDVEDRAQRPLIFVFNGGPGSSSVWLHMGVFGPKKVVIPSDAERVGAPPYPILDNPESLLDIADLVFIDPVGTGYSKPVGGKEGKAFWGIKEDAETLAQFIRVFVTRHQRWNSPKYLAGESYGTTRAAAIVGELQEGWGSMDLSGVFLISSILDFQTGDFTPGNDLPFITFLPTYAATAWYHNALPDRSKWDDLPAFLDDVRQFALNDYATTLLKGALATDEEYQNAVDKLHQFTGLRQQYIQQTDLRINEHFFMKELLRDRGEVVGRLDSRYVGEDESQVRERPETDPSSYAIDGAYTAAIQSYMAKDLNVIRDNRYQVLSGEVFRNWNWLYGASPRAQGFVSMSPILSKAMRQNKDFRIFIANGYYDLATPFFATEYSMNHFGYDQERIKMAYYEAGHMMYIHHPSLESLAQDMRAFLLQQ</sequence>
<dbReference type="Pfam" id="PF00450">
    <property type="entry name" value="Peptidase_S10"/>
    <property type="match status" value="1"/>
</dbReference>
<dbReference type="InterPro" id="IPR001563">
    <property type="entry name" value="Peptidase_S10"/>
</dbReference>
<keyword evidence="2" id="KW-0645">Protease</keyword>
<feature type="region of interest" description="Disordered" evidence="6">
    <location>
        <begin position="1"/>
        <end position="25"/>
    </location>
</feature>
<dbReference type="OrthoDB" id="9770107at2"/>
<dbReference type="InterPro" id="IPR029058">
    <property type="entry name" value="AB_hydrolase_fold"/>
</dbReference>
<dbReference type="Gene3D" id="3.40.50.1820">
    <property type="entry name" value="alpha/beta hydrolase"/>
    <property type="match status" value="1"/>
</dbReference>
<name>A0A3N5YC78_9ALTE</name>
<keyword evidence="5" id="KW-0325">Glycoprotein</keyword>
<dbReference type="EMBL" id="RPOK01000003">
    <property type="protein sequence ID" value="RPJ66835.1"/>
    <property type="molecule type" value="Genomic_DNA"/>
</dbReference>
<accession>A0A3N5YC78</accession>
<comment type="caution">
    <text evidence="7">The sequence shown here is derived from an EMBL/GenBank/DDBJ whole genome shotgun (WGS) entry which is preliminary data.</text>
</comment>
<evidence type="ECO:0000256" key="5">
    <source>
        <dbReference type="ARBA" id="ARBA00023180"/>
    </source>
</evidence>
<evidence type="ECO:0000256" key="4">
    <source>
        <dbReference type="ARBA" id="ARBA00022801"/>
    </source>
</evidence>
<evidence type="ECO:0000313" key="7">
    <source>
        <dbReference type="EMBL" id="RPJ66835.1"/>
    </source>
</evidence>
<keyword evidence="3" id="KW-0732">Signal</keyword>
<keyword evidence="8" id="KW-1185">Reference proteome</keyword>
<evidence type="ECO:0000256" key="6">
    <source>
        <dbReference type="SAM" id="MobiDB-lite"/>
    </source>
</evidence>
<dbReference type="SUPFAM" id="SSF53474">
    <property type="entry name" value="alpha/beta-Hydrolases"/>
    <property type="match status" value="1"/>
</dbReference>
<keyword evidence="4" id="KW-0378">Hydrolase</keyword>
<dbReference type="Proteomes" id="UP000275281">
    <property type="component" value="Unassembled WGS sequence"/>
</dbReference>
<evidence type="ECO:0000256" key="2">
    <source>
        <dbReference type="ARBA" id="ARBA00022670"/>
    </source>
</evidence>
<evidence type="ECO:0000256" key="3">
    <source>
        <dbReference type="ARBA" id="ARBA00022729"/>
    </source>
</evidence>
<organism evidence="7 8">
    <name type="scientific">Alteromonas sediminis</name>
    <dbReference type="NCBI Taxonomy" id="2259342"/>
    <lineage>
        <taxon>Bacteria</taxon>
        <taxon>Pseudomonadati</taxon>
        <taxon>Pseudomonadota</taxon>
        <taxon>Gammaproteobacteria</taxon>
        <taxon>Alteromonadales</taxon>
        <taxon>Alteromonadaceae</taxon>
        <taxon>Alteromonas/Salinimonas group</taxon>
        <taxon>Alteromonas</taxon>
    </lineage>
</organism>
<proteinExistence type="predicted"/>
<protein>
    <submittedName>
        <fullName evidence="7">Peptidase S10</fullName>
    </submittedName>
</protein>
<evidence type="ECO:0000256" key="1">
    <source>
        <dbReference type="ARBA" id="ARBA00022645"/>
    </source>
</evidence>
<evidence type="ECO:0000313" key="8">
    <source>
        <dbReference type="Proteomes" id="UP000275281"/>
    </source>
</evidence>
<dbReference type="GO" id="GO:0006508">
    <property type="term" value="P:proteolysis"/>
    <property type="evidence" value="ECO:0007669"/>
    <property type="project" value="UniProtKB-KW"/>
</dbReference>
<keyword evidence="1" id="KW-0121">Carboxypeptidase</keyword>
<reference evidence="7 8" key="1">
    <citation type="submission" date="2018-11" db="EMBL/GenBank/DDBJ databases">
        <authorList>
            <person name="Ye M.-Q."/>
            <person name="Du Z.-J."/>
        </authorList>
    </citation>
    <scope>NUCLEOTIDE SEQUENCE [LARGE SCALE GENOMIC DNA]</scope>
    <source>
        <strain evidence="7 8">U0105</strain>
    </source>
</reference>